<evidence type="ECO:0000256" key="5">
    <source>
        <dbReference type="ARBA" id="ARBA00023077"/>
    </source>
</evidence>
<comment type="similarity">
    <text evidence="8 9">Belongs to the TonB-dependent receptor family.</text>
</comment>
<dbReference type="Gene3D" id="2.170.130.10">
    <property type="entry name" value="TonB-dependent receptor, plug domain"/>
    <property type="match status" value="1"/>
</dbReference>
<keyword evidence="4 8" id="KW-0812">Transmembrane</keyword>
<proteinExistence type="inferred from homology"/>
<evidence type="ECO:0000259" key="12">
    <source>
        <dbReference type="Pfam" id="PF07715"/>
    </source>
</evidence>
<evidence type="ECO:0000256" key="6">
    <source>
        <dbReference type="ARBA" id="ARBA00023136"/>
    </source>
</evidence>
<evidence type="ECO:0000256" key="8">
    <source>
        <dbReference type="PROSITE-ProRule" id="PRU01360"/>
    </source>
</evidence>
<evidence type="ECO:0000256" key="1">
    <source>
        <dbReference type="ARBA" id="ARBA00004571"/>
    </source>
</evidence>
<reference evidence="14" key="1">
    <citation type="submission" date="2016-08" db="EMBL/GenBank/DDBJ databases">
        <title>Complete genome sequence of the organohalide-respiring Epsilonproteobacterium Sulfurospirillum halorespirans.</title>
        <authorList>
            <person name="Goris T."/>
            <person name="Zimmermann J."/>
            <person name="Schenz B."/>
            <person name="Lemos M."/>
            <person name="Hackermueller J."/>
            <person name="Diekert G."/>
        </authorList>
    </citation>
    <scope>NUCLEOTIDE SEQUENCE [LARGE SCALE GENOMIC DNA]</scope>
    <source>
        <strain>DSM 13726</strain>
        <strain evidence="14">PCE-M2</strain>
    </source>
</reference>
<dbReference type="InterPro" id="IPR036942">
    <property type="entry name" value="Beta-barrel_TonB_sf"/>
</dbReference>
<dbReference type="PANTHER" id="PTHR30069">
    <property type="entry name" value="TONB-DEPENDENT OUTER MEMBRANE RECEPTOR"/>
    <property type="match status" value="1"/>
</dbReference>
<evidence type="ECO:0000313" key="13">
    <source>
        <dbReference type="EMBL" id="AOO66429.1"/>
    </source>
</evidence>
<dbReference type="Pfam" id="PF00593">
    <property type="entry name" value="TonB_dep_Rec_b-barrel"/>
    <property type="match status" value="1"/>
</dbReference>
<evidence type="ECO:0000313" key="14">
    <source>
        <dbReference type="Proteomes" id="UP000094609"/>
    </source>
</evidence>
<dbReference type="GO" id="GO:0009279">
    <property type="term" value="C:cell outer membrane"/>
    <property type="evidence" value="ECO:0007669"/>
    <property type="project" value="UniProtKB-SubCell"/>
</dbReference>
<feature type="chain" id="PRO_5009099531" evidence="10">
    <location>
        <begin position="20"/>
        <end position="692"/>
    </location>
</feature>
<keyword evidence="5 9" id="KW-0798">TonB box</keyword>
<name>A0A1D7TN58_9BACT</name>
<dbReference type="EMBL" id="CP017111">
    <property type="protein sequence ID" value="AOO66429.1"/>
    <property type="molecule type" value="Genomic_DNA"/>
</dbReference>
<comment type="subcellular location">
    <subcellularLocation>
        <location evidence="1 8">Cell outer membrane</location>
        <topology evidence="1 8">Multi-pass membrane protein</topology>
    </subcellularLocation>
</comment>
<organism evidence="13 14">
    <name type="scientific">Sulfurospirillum halorespirans DSM 13726</name>
    <dbReference type="NCBI Taxonomy" id="1193502"/>
    <lineage>
        <taxon>Bacteria</taxon>
        <taxon>Pseudomonadati</taxon>
        <taxon>Campylobacterota</taxon>
        <taxon>Epsilonproteobacteria</taxon>
        <taxon>Campylobacterales</taxon>
        <taxon>Sulfurospirillaceae</taxon>
        <taxon>Sulfurospirillum</taxon>
    </lineage>
</organism>
<feature type="domain" description="TonB-dependent receptor plug" evidence="12">
    <location>
        <begin position="53"/>
        <end position="139"/>
    </location>
</feature>
<evidence type="ECO:0000256" key="10">
    <source>
        <dbReference type="SAM" id="SignalP"/>
    </source>
</evidence>
<dbReference type="GO" id="GO:0015344">
    <property type="term" value="F:siderophore uptake transmembrane transporter activity"/>
    <property type="evidence" value="ECO:0007669"/>
    <property type="project" value="TreeGrafter"/>
</dbReference>
<dbReference type="PROSITE" id="PS52016">
    <property type="entry name" value="TONB_DEPENDENT_REC_3"/>
    <property type="match status" value="1"/>
</dbReference>
<dbReference type="InterPro" id="IPR037066">
    <property type="entry name" value="Plug_dom_sf"/>
</dbReference>
<evidence type="ECO:0000256" key="4">
    <source>
        <dbReference type="ARBA" id="ARBA00022692"/>
    </source>
</evidence>
<keyword evidence="7 8" id="KW-0998">Cell outer membrane</keyword>
<keyword evidence="2 8" id="KW-0813">Transport</keyword>
<dbReference type="Proteomes" id="UP000094609">
    <property type="component" value="Chromosome"/>
</dbReference>
<dbReference type="PATRIC" id="fig|1193502.14.peg.2704"/>
<dbReference type="KEGG" id="shal:SHALO_2671"/>
<dbReference type="STRING" id="1193502.SHALO_2671"/>
<keyword evidence="10" id="KW-0732">Signal</keyword>
<dbReference type="AlphaFoldDB" id="A0A1D7TN58"/>
<evidence type="ECO:0000256" key="9">
    <source>
        <dbReference type="RuleBase" id="RU003357"/>
    </source>
</evidence>
<dbReference type="SUPFAM" id="SSF56935">
    <property type="entry name" value="Porins"/>
    <property type="match status" value="1"/>
</dbReference>
<evidence type="ECO:0000259" key="11">
    <source>
        <dbReference type="Pfam" id="PF00593"/>
    </source>
</evidence>
<dbReference type="Pfam" id="PF07715">
    <property type="entry name" value="Plug"/>
    <property type="match status" value="1"/>
</dbReference>
<accession>A0A1D7TN58</accession>
<dbReference type="InterPro" id="IPR039426">
    <property type="entry name" value="TonB-dep_rcpt-like"/>
</dbReference>
<dbReference type="PANTHER" id="PTHR30069:SF40">
    <property type="entry name" value="TONB-DEPENDENT RECEPTOR NMB0964-RELATED"/>
    <property type="match status" value="1"/>
</dbReference>
<dbReference type="InterPro" id="IPR012910">
    <property type="entry name" value="Plug_dom"/>
</dbReference>
<sequence>MKKTSLSWIVAMSLCSACAAQSVTLEPVAVEGEQEASTPIRLSDAKTALLLEDQTSQPSTLNEALSDTFFVNYKKAGEYNSEPYIRGRSVAGVPIYIEGMRLNAAHNDATNLFNMSDVAEVDVYRGANGATLGMGAMSGGVVVKFKEPQFSTSDEFQTSSFINAKTSLFSTTGYATTLGTTLYNQWLNVSFSGGVNEYNAYENGSGDEVPHSDSEASHYNLSAAIKTGDDSYIYGRFMKDKSSSADPLSRYQQSGIWYYTDHPDDDAKTYFFGFKKGEWNGFSDIDLQFFGNDLHYDVNTKKESSVPYATELFRESETRGVKLSAKKELDAHQTLSLAMTYSKMEITNGVRQWSTSTNSWGDWSSAFGIKGGDITTMGVQIADDIKFDKAFYTLALGYENVKRNVTSNVNTTKLDSLIPEALDTLIQKTNTDERDNLLSMSAKAGYEFSPAFVPYIKLSNAERTPYFNEAYGNNPSNGSQIPNQTLENEKVWDIDVGMDGKYERFYYTSALYYQRYSDYIELVKTGYLTTGGLPIKRYINLDEAIIYGAEAMAGYGLGNDLFVEAAYLYTHGQNEDDDTPLAFIAPQKLTLSLAQKRSKGLSWKLEEVFVDNQDRISSVNGEIATPGYSLTNASMSYGFSKLGILKNAVVSFELNNIFDKSYREHLDKISSTAWYLPDNAGINGVLSLKAAF</sequence>
<keyword evidence="3 8" id="KW-1134">Transmembrane beta strand</keyword>
<keyword evidence="13" id="KW-0675">Receptor</keyword>
<gene>
    <name evidence="13" type="ORF">SHALO_2671</name>
</gene>
<dbReference type="Gene3D" id="2.40.170.20">
    <property type="entry name" value="TonB-dependent receptor, beta-barrel domain"/>
    <property type="match status" value="1"/>
</dbReference>
<dbReference type="InterPro" id="IPR000531">
    <property type="entry name" value="Beta-barrel_TonB"/>
</dbReference>
<evidence type="ECO:0000256" key="7">
    <source>
        <dbReference type="ARBA" id="ARBA00023237"/>
    </source>
</evidence>
<dbReference type="GO" id="GO:0044718">
    <property type="term" value="P:siderophore transmembrane transport"/>
    <property type="evidence" value="ECO:0007669"/>
    <property type="project" value="TreeGrafter"/>
</dbReference>
<evidence type="ECO:0000256" key="2">
    <source>
        <dbReference type="ARBA" id="ARBA00022448"/>
    </source>
</evidence>
<keyword evidence="14" id="KW-1185">Reference proteome</keyword>
<dbReference type="RefSeq" id="WP_069478964.1">
    <property type="nucleotide sequence ID" value="NZ_CP017111.1"/>
</dbReference>
<protein>
    <submittedName>
        <fullName evidence="13">TonB-dependent receptor</fullName>
    </submittedName>
</protein>
<feature type="domain" description="TonB-dependent receptor-like beta-barrel" evidence="11">
    <location>
        <begin position="228"/>
        <end position="657"/>
    </location>
</feature>
<keyword evidence="6 8" id="KW-0472">Membrane</keyword>
<feature type="signal peptide" evidence="10">
    <location>
        <begin position="1"/>
        <end position="19"/>
    </location>
</feature>
<evidence type="ECO:0000256" key="3">
    <source>
        <dbReference type="ARBA" id="ARBA00022452"/>
    </source>
</evidence>